<evidence type="ECO:0000313" key="2">
    <source>
        <dbReference type="Proteomes" id="UP000202618"/>
    </source>
</evidence>
<organism evidence="1 2">
    <name type="scientific">Bacillus phage AR9</name>
    <dbReference type="NCBI Taxonomy" id="1815509"/>
    <lineage>
        <taxon>Viruses</taxon>
        <taxon>Duplodnaviria</taxon>
        <taxon>Heunggongvirae</taxon>
        <taxon>Uroviricota</taxon>
        <taxon>Caudoviricetes</taxon>
        <taxon>Takahashivirus</taxon>
        <taxon>Bacillus phage PBS1</taxon>
    </lineage>
</organism>
<dbReference type="KEGG" id="vg:29058791"/>
<name>A0A172JHY0_BPPB1</name>
<gene>
    <name evidence="1" type="ORF">AR9_g073</name>
</gene>
<dbReference type="EMBL" id="KU878088">
    <property type="protein sequence ID" value="AMS01157.1"/>
    <property type="molecule type" value="Genomic_DNA"/>
</dbReference>
<evidence type="ECO:0000313" key="1">
    <source>
        <dbReference type="EMBL" id="AMS01157.1"/>
    </source>
</evidence>
<accession>A0A172JHY0</accession>
<sequence>MNTTFYINSIKNLDNESLLACQEDAKRRILDHSIGGNIVEEYIKRQNSILDLTNKEIRRRGLNNER</sequence>
<dbReference type="GeneID" id="29058791"/>
<reference evidence="1 2" key="1">
    <citation type="journal article" date="2016" name="Virology">
        <title>The genome of AR9, a giant transducing Bacillus phage encoding two multisubunit RNA polymerases.</title>
        <authorList>
            <person name="Lavysh D."/>
            <person name="Sokolova M."/>
            <person name="Minakhin L."/>
            <person name="Yakunina M."/>
            <person name="Artamonova T."/>
            <person name="Kozyavkin S."/>
            <person name="Makarova K.S."/>
            <person name="Koonin E.V."/>
            <person name="Severinov K."/>
        </authorList>
    </citation>
    <scope>NUCLEOTIDE SEQUENCE [LARGE SCALE GENOMIC DNA]</scope>
</reference>
<proteinExistence type="predicted"/>
<dbReference type="RefSeq" id="YP_009282977.1">
    <property type="nucleotide sequence ID" value="NC_031039.1"/>
</dbReference>
<dbReference type="Proteomes" id="UP000202618">
    <property type="component" value="Segment"/>
</dbReference>
<protein>
    <submittedName>
        <fullName evidence="1">Uncharacterized protein</fullName>
    </submittedName>
</protein>